<proteinExistence type="predicted"/>
<organism evidence="1 2">
    <name type="scientific">Tectimicrobiota bacterium</name>
    <dbReference type="NCBI Taxonomy" id="2528274"/>
    <lineage>
        <taxon>Bacteria</taxon>
        <taxon>Pseudomonadati</taxon>
        <taxon>Nitrospinota/Tectimicrobiota group</taxon>
        <taxon>Candidatus Tectimicrobiota</taxon>
    </lineage>
</organism>
<evidence type="ECO:0000313" key="2">
    <source>
        <dbReference type="Proteomes" id="UP000741360"/>
    </source>
</evidence>
<evidence type="ECO:0000313" key="1">
    <source>
        <dbReference type="EMBL" id="MBI3015248.1"/>
    </source>
</evidence>
<dbReference type="Proteomes" id="UP000741360">
    <property type="component" value="Unassembled WGS sequence"/>
</dbReference>
<dbReference type="EMBL" id="JACPSX010000177">
    <property type="protein sequence ID" value="MBI3015248.1"/>
    <property type="molecule type" value="Genomic_DNA"/>
</dbReference>
<accession>A0A932M0M8</accession>
<gene>
    <name evidence="1" type="ORF">HYY65_09365</name>
</gene>
<dbReference type="AlphaFoldDB" id="A0A932M0M8"/>
<name>A0A932M0M8_UNCTE</name>
<protein>
    <submittedName>
        <fullName evidence="1">Uncharacterized protein</fullName>
    </submittedName>
</protein>
<sequence length="143" mass="16576">MPNVAEIIRKHVTLEVKCVDRLYLNAYVPRLQSAGGVVNFLLRARGQKIPSPAVFGQITESFKTRLRAWAQARHIPWIEFQKGVRKDDLVQKYRNRFQASSGMVCVGVAQERASGWSATKTQRGRYLHFTYRRKSVCVNHYYF</sequence>
<reference evidence="1" key="1">
    <citation type="submission" date="2020-07" db="EMBL/GenBank/DDBJ databases">
        <title>Huge and variable diversity of episymbiotic CPR bacteria and DPANN archaea in groundwater ecosystems.</title>
        <authorList>
            <person name="He C.Y."/>
            <person name="Keren R."/>
            <person name="Whittaker M."/>
            <person name="Farag I.F."/>
            <person name="Doudna J."/>
            <person name="Cate J.H.D."/>
            <person name="Banfield J.F."/>
        </authorList>
    </citation>
    <scope>NUCLEOTIDE SEQUENCE</scope>
    <source>
        <strain evidence="1">NC_groundwater_717_Ag_S-0.2um_59_8</strain>
    </source>
</reference>
<comment type="caution">
    <text evidence="1">The sequence shown here is derived from an EMBL/GenBank/DDBJ whole genome shotgun (WGS) entry which is preliminary data.</text>
</comment>